<evidence type="ECO:0000313" key="1">
    <source>
        <dbReference type="EMBL" id="MBG9377768.1"/>
    </source>
</evidence>
<proteinExistence type="predicted"/>
<evidence type="ECO:0000313" key="2">
    <source>
        <dbReference type="Proteomes" id="UP000628448"/>
    </source>
</evidence>
<dbReference type="SUPFAM" id="SSF54637">
    <property type="entry name" value="Thioesterase/thiol ester dehydrase-isomerase"/>
    <property type="match status" value="1"/>
</dbReference>
<protein>
    <submittedName>
        <fullName evidence="1">Thioesterase family protein</fullName>
    </submittedName>
</protein>
<dbReference type="EMBL" id="JADWYR010000002">
    <property type="protein sequence ID" value="MBG9377768.1"/>
    <property type="molecule type" value="Genomic_DNA"/>
</dbReference>
<dbReference type="CDD" id="cd00586">
    <property type="entry name" value="4HBT"/>
    <property type="match status" value="1"/>
</dbReference>
<name>A0A931E9Q1_9BACT</name>
<dbReference type="RefSeq" id="WP_196991837.1">
    <property type="nucleotide sequence ID" value="NZ_JADWYR010000002.1"/>
</dbReference>
<dbReference type="PANTHER" id="PTHR31793">
    <property type="entry name" value="4-HYDROXYBENZOYL-COA THIOESTERASE FAMILY MEMBER"/>
    <property type="match status" value="1"/>
</dbReference>
<accession>A0A931E9Q1</accession>
<reference evidence="1" key="1">
    <citation type="submission" date="2020-11" db="EMBL/GenBank/DDBJ databases">
        <title>Bacterial whole genome sequence for Panacibacter sp. DH6.</title>
        <authorList>
            <person name="Le V."/>
            <person name="Ko S."/>
            <person name="Ahn C.-Y."/>
            <person name="Oh H.-M."/>
        </authorList>
    </citation>
    <scope>NUCLEOTIDE SEQUENCE</scope>
    <source>
        <strain evidence="1">DH6</strain>
    </source>
</reference>
<sequence>MSSYIKQVDIRWSDMDPNFHLRHSVYYDWGAMMRLSFLHDHGLTPAVMQQLHFGPILFREECVFKREILFGDTVFLNVYISKSRRDMSRWSMIHEVWKNKDILSATITVDGAWLDTQSRKLATPPAVIKTVFEALPKSPGFEWTD</sequence>
<dbReference type="Proteomes" id="UP000628448">
    <property type="component" value="Unassembled WGS sequence"/>
</dbReference>
<dbReference type="InterPro" id="IPR050563">
    <property type="entry name" value="4-hydroxybenzoyl-CoA_TE"/>
</dbReference>
<keyword evidence="2" id="KW-1185">Reference proteome</keyword>
<dbReference type="GO" id="GO:0047617">
    <property type="term" value="F:fatty acyl-CoA hydrolase activity"/>
    <property type="evidence" value="ECO:0007669"/>
    <property type="project" value="TreeGrafter"/>
</dbReference>
<dbReference type="Gene3D" id="3.10.129.10">
    <property type="entry name" value="Hotdog Thioesterase"/>
    <property type="match status" value="1"/>
</dbReference>
<gene>
    <name evidence="1" type="ORF">I5907_16115</name>
</gene>
<dbReference type="InterPro" id="IPR029069">
    <property type="entry name" value="HotDog_dom_sf"/>
</dbReference>
<dbReference type="AlphaFoldDB" id="A0A931E9Q1"/>
<organism evidence="1 2">
    <name type="scientific">Panacibacter microcysteis</name>
    <dbReference type="NCBI Taxonomy" id="2793269"/>
    <lineage>
        <taxon>Bacteria</taxon>
        <taxon>Pseudomonadati</taxon>
        <taxon>Bacteroidota</taxon>
        <taxon>Chitinophagia</taxon>
        <taxon>Chitinophagales</taxon>
        <taxon>Chitinophagaceae</taxon>
        <taxon>Panacibacter</taxon>
    </lineage>
</organism>
<dbReference type="Pfam" id="PF13279">
    <property type="entry name" value="4HBT_2"/>
    <property type="match status" value="1"/>
</dbReference>
<dbReference type="PANTHER" id="PTHR31793:SF24">
    <property type="entry name" value="LONG-CHAIN ACYL-COA THIOESTERASE FADM"/>
    <property type="match status" value="1"/>
</dbReference>
<comment type="caution">
    <text evidence="1">The sequence shown here is derived from an EMBL/GenBank/DDBJ whole genome shotgun (WGS) entry which is preliminary data.</text>
</comment>